<dbReference type="AlphaFoldDB" id="A0A6V8KR41"/>
<feature type="region of interest" description="Disordered" evidence="1">
    <location>
        <begin position="1"/>
        <end position="58"/>
    </location>
</feature>
<evidence type="ECO:0000313" key="3">
    <source>
        <dbReference type="Proteomes" id="UP000482800"/>
    </source>
</evidence>
<organism evidence="2 3">
    <name type="scientific">Phytohabitans houttuyneae</name>
    <dbReference type="NCBI Taxonomy" id="1076126"/>
    <lineage>
        <taxon>Bacteria</taxon>
        <taxon>Bacillati</taxon>
        <taxon>Actinomycetota</taxon>
        <taxon>Actinomycetes</taxon>
        <taxon>Micromonosporales</taxon>
        <taxon>Micromonosporaceae</taxon>
    </lineage>
</organism>
<reference evidence="2 3" key="2">
    <citation type="submission" date="2020-03" db="EMBL/GenBank/DDBJ databases">
        <authorList>
            <person name="Ichikawa N."/>
            <person name="Kimura A."/>
            <person name="Kitahashi Y."/>
            <person name="Uohara A."/>
        </authorList>
    </citation>
    <scope>NUCLEOTIDE SEQUENCE [LARGE SCALE GENOMIC DNA]</scope>
    <source>
        <strain evidence="2 3">NBRC 108639</strain>
    </source>
</reference>
<evidence type="ECO:0000313" key="2">
    <source>
        <dbReference type="EMBL" id="GFJ84267.1"/>
    </source>
</evidence>
<feature type="compositionally biased region" description="Acidic residues" evidence="1">
    <location>
        <begin position="46"/>
        <end position="58"/>
    </location>
</feature>
<protein>
    <submittedName>
        <fullName evidence="2">Uncharacterized protein</fullName>
    </submittedName>
</protein>
<reference evidence="2 3" key="1">
    <citation type="submission" date="2020-03" db="EMBL/GenBank/DDBJ databases">
        <title>Whole genome shotgun sequence of Phytohabitans houttuyneae NBRC 108639.</title>
        <authorList>
            <person name="Komaki H."/>
            <person name="Tamura T."/>
        </authorList>
    </citation>
    <scope>NUCLEOTIDE SEQUENCE [LARGE SCALE GENOMIC DNA]</scope>
    <source>
        <strain evidence="2 3">NBRC 108639</strain>
    </source>
</reference>
<gene>
    <name evidence="2" type="ORF">Phou_084470</name>
</gene>
<dbReference type="Proteomes" id="UP000482800">
    <property type="component" value="Unassembled WGS sequence"/>
</dbReference>
<accession>A0A6V8KR41</accession>
<sequence length="58" mass="6245">MTGTPRAVSTAHEPDPYGYAGEGTVPDRRLEDLEDTAENISVPVDDLTEDADGPEEEL</sequence>
<keyword evidence="3" id="KW-1185">Reference proteome</keyword>
<comment type="caution">
    <text evidence="2">The sequence shown here is derived from an EMBL/GenBank/DDBJ whole genome shotgun (WGS) entry which is preliminary data.</text>
</comment>
<evidence type="ECO:0000256" key="1">
    <source>
        <dbReference type="SAM" id="MobiDB-lite"/>
    </source>
</evidence>
<proteinExistence type="predicted"/>
<dbReference type="EMBL" id="BLPF01000003">
    <property type="protein sequence ID" value="GFJ84267.1"/>
    <property type="molecule type" value="Genomic_DNA"/>
</dbReference>
<name>A0A6V8KR41_9ACTN</name>